<evidence type="ECO:0000313" key="2">
    <source>
        <dbReference type="EMBL" id="KAK3182666.1"/>
    </source>
</evidence>
<sequence>MDSSSSYSNAQFLWWKSIWRIEILGKVKIFLRRTCNHWLPTLTSLAGKGVVTNRICPVCKSKFETTVHALWRCPGLKSVCKSCAFMKGLLCHDEIHFHDFFQGCLNRLRAD</sequence>
<accession>A0AAD9ZI78</accession>
<keyword evidence="3" id="KW-1185">Reference proteome</keyword>
<organism evidence="2 3">
    <name type="scientific">Dipteronia sinensis</name>
    <dbReference type="NCBI Taxonomy" id="43782"/>
    <lineage>
        <taxon>Eukaryota</taxon>
        <taxon>Viridiplantae</taxon>
        <taxon>Streptophyta</taxon>
        <taxon>Embryophyta</taxon>
        <taxon>Tracheophyta</taxon>
        <taxon>Spermatophyta</taxon>
        <taxon>Magnoliopsida</taxon>
        <taxon>eudicotyledons</taxon>
        <taxon>Gunneridae</taxon>
        <taxon>Pentapetalae</taxon>
        <taxon>rosids</taxon>
        <taxon>malvids</taxon>
        <taxon>Sapindales</taxon>
        <taxon>Sapindaceae</taxon>
        <taxon>Hippocastanoideae</taxon>
        <taxon>Acereae</taxon>
        <taxon>Dipteronia</taxon>
    </lineage>
</organism>
<evidence type="ECO:0000313" key="3">
    <source>
        <dbReference type="Proteomes" id="UP001281410"/>
    </source>
</evidence>
<proteinExistence type="predicted"/>
<dbReference type="AlphaFoldDB" id="A0AAD9ZI78"/>
<dbReference type="Pfam" id="PF13966">
    <property type="entry name" value="zf-RVT"/>
    <property type="match status" value="1"/>
</dbReference>
<dbReference type="InterPro" id="IPR026960">
    <property type="entry name" value="RVT-Znf"/>
</dbReference>
<dbReference type="Proteomes" id="UP001281410">
    <property type="component" value="Unassembled WGS sequence"/>
</dbReference>
<reference evidence="2" key="1">
    <citation type="journal article" date="2023" name="Plant J.">
        <title>Genome sequences and population genomics provide insights into the demographic history, inbreeding, and mutation load of two 'living fossil' tree species of Dipteronia.</title>
        <authorList>
            <person name="Feng Y."/>
            <person name="Comes H.P."/>
            <person name="Chen J."/>
            <person name="Zhu S."/>
            <person name="Lu R."/>
            <person name="Zhang X."/>
            <person name="Li P."/>
            <person name="Qiu J."/>
            <person name="Olsen K.M."/>
            <person name="Qiu Y."/>
        </authorList>
    </citation>
    <scope>NUCLEOTIDE SEQUENCE</scope>
    <source>
        <strain evidence="2">NBL</strain>
    </source>
</reference>
<comment type="caution">
    <text evidence="2">The sequence shown here is derived from an EMBL/GenBank/DDBJ whole genome shotgun (WGS) entry which is preliminary data.</text>
</comment>
<evidence type="ECO:0000259" key="1">
    <source>
        <dbReference type="Pfam" id="PF13966"/>
    </source>
</evidence>
<protein>
    <recommendedName>
        <fullName evidence="1">Reverse transcriptase zinc-binding domain-containing protein</fullName>
    </recommendedName>
</protein>
<dbReference type="EMBL" id="JANJYJ010000010">
    <property type="protein sequence ID" value="KAK3182666.1"/>
    <property type="molecule type" value="Genomic_DNA"/>
</dbReference>
<name>A0AAD9ZI78_9ROSI</name>
<feature type="domain" description="Reverse transcriptase zinc-binding" evidence="1">
    <location>
        <begin position="9"/>
        <end position="76"/>
    </location>
</feature>
<gene>
    <name evidence="2" type="ORF">Dsin_029952</name>
</gene>